<comment type="caution">
    <text evidence="2">The sequence shown here is derived from an EMBL/GenBank/DDBJ whole genome shotgun (WGS) entry which is preliminary data.</text>
</comment>
<protein>
    <recommendedName>
        <fullName evidence="1">DNA topoisomerase type IA zn finger domain-containing protein</fullName>
    </recommendedName>
</protein>
<evidence type="ECO:0000259" key="1">
    <source>
        <dbReference type="Pfam" id="PF01396"/>
    </source>
</evidence>
<dbReference type="SUPFAM" id="SSF57783">
    <property type="entry name" value="Zinc beta-ribbon"/>
    <property type="match status" value="1"/>
</dbReference>
<dbReference type="GO" id="GO:0003677">
    <property type="term" value="F:DNA binding"/>
    <property type="evidence" value="ECO:0007669"/>
    <property type="project" value="InterPro"/>
</dbReference>
<sequence length="127" mass="14648">KYQEVSKKDITEKPTKKICPKCGAPLLIRLGKFGKFYACSKFPKCKHTEPLEENTLGIKCPKCKKGEIVEKRTRKRKIFYACNQFPKCDFALWDKPTGEKCPKCGALLIETKRKQIKCSNKECDLKK</sequence>
<feature type="domain" description="DNA topoisomerase type IA zn finger" evidence="1">
    <location>
        <begin position="58"/>
        <end position="96"/>
    </location>
</feature>
<accession>X1PI16</accession>
<dbReference type="AlphaFoldDB" id="X1PI16"/>
<organism evidence="2">
    <name type="scientific">marine sediment metagenome</name>
    <dbReference type="NCBI Taxonomy" id="412755"/>
    <lineage>
        <taxon>unclassified sequences</taxon>
        <taxon>metagenomes</taxon>
        <taxon>ecological metagenomes</taxon>
    </lineage>
</organism>
<gene>
    <name evidence="2" type="ORF">S06H3_53317</name>
</gene>
<feature type="non-terminal residue" evidence="2">
    <location>
        <position position="1"/>
    </location>
</feature>
<proteinExistence type="predicted"/>
<dbReference type="Gene3D" id="3.30.65.10">
    <property type="entry name" value="Bacterial Topoisomerase I, domain 1"/>
    <property type="match status" value="2"/>
</dbReference>
<evidence type="ECO:0000313" key="2">
    <source>
        <dbReference type="EMBL" id="GAI55942.1"/>
    </source>
</evidence>
<dbReference type="Pfam" id="PF01396">
    <property type="entry name" value="Zn_ribbon_Top1"/>
    <property type="match status" value="3"/>
</dbReference>
<name>X1PI16_9ZZZZ</name>
<feature type="domain" description="DNA topoisomerase type IA zn finger" evidence="1">
    <location>
        <begin position="98"/>
        <end position="120"/>
    </location>
</feature>
<reference evidence="2" key="1">
    <citation type="journal article" date="2014" name="Front. Microbiol.">
        <title>High frequency of phylogenetically diverse reductive dehalogenase-homologous genes in deep subseafloor sedimentary metagenomes.</title>
        <authorList>
            <person name="Kawai M."/>
            <person name="Futagami T."/>
            <person name="Toyoda A."/>
            <person name="Takaki Y."/>
            <person name="Nishi S."/>
            <person name="Hori S."/>
            <person name="Arai W."/>
            <person name="Tsubouchi T."/>
            <person name="Morono Y."/>
            <person name="Uchiyama I."/>
            <person name="Ito T."/>
            <person name="Fujiyama A."/>
            <person name="Inagaki F."/>
            <person name="Takami H."/>
        </authorList>
    </citation>
    <scope>NUCLEOTIDE SEQUENCE</scope>
    <source>
        <strain evidence="2">Expedition CK06-06</strain>
    </source>
</reference>
<dbReference type="EMBL" id="BARV01033986">
    <property type="protein sequence ID" value="GAI55942.1"/>
    <property type="molecule type" value="Genomic_DNA"/>
</dbReference>
<dbReference type="GO" id="GO:0006265">
    <property type="term" value="P:DNA topological change"/>
    <property type="evidence" value="ECO:0007669"/>
    <property type="project" value="InterPro"/>
</dbReference>
<dbReference type="GO" id="GO:0003916">
    <property type="term" value="F:DNA topoisomerase activity"/>
    <property type="evidence" value="ECO:0007669"/>
    <property type="project" value="InterPro"/>
</dbReference>
<dbReference type="InterPro" id="IPR013498">
    <property type="entry name" value="Topo_IA_Znf"/>
</dbReference>
<feature type="domain" description="DNA topoisomerase type IA zn finger" evidence="1">
    <location>
        <begin position="17"/>
        <end position="54"/>
    </location>
</feature>
<dbReference type="GO" id="GO:0005694">
    <property type="term" value="C:chromosome"/>
    <property type="evidence" value="ECO:0007669"/>
    <property type="project" value="InterPro"/>
</dbReference>